<accession>A0A1I7WLM1</accession>
<evidence type="ECO:0000313" key="2">
    <source>
        <dbReference type="Proteomes" id="UP000095283"/>
    </source>
</evidence>
<organism evidence="2 3">
    <name type="scientific">Heterorhabditis bacteriophora</name>
    <name type="common">Entomopathogenic nematode worm</name>
    <dbReference type="NCBI Taxonomy" id="37862"/>
    <lineage>
        <taxon>Eukaryota</taxon>
        <taxon>Metazoa</taxon>
        <taxon>Ecdysozoa</taxon>
        <taxon>Nematoda</taxon>
        <taxon>Chromadorea</taxon>
        <taxon>Rhabditida</taxon>
        <taxon>Rhabditina</taxon>
        <taxon>Rhabditomorpha</taxon>
        <taxon>Strongyloidea</taxon>
        <taxon>Heterorhabditidae</taxon>
        <taxon>Heterorhabditis</taxon>
    </lineage>
</organism>
<sequence>MLCPASFLVAPAVHVLVFCMGVLENSPSPLHVFLVHTRLPRAKNSWWGRGQQTLTLFRYYTPHRHSSSYPVSGMSPHRHPYPHLFVLLSISFTIMPPSPSFPPMPQQSPLAFRILGWNVNNNQVFSISNNIHTHTHTFIQNNEIFLKIINGTRCRHSITHCNSVTNRPLFNGSSYNVVSDHATSSSTVQVELINFLKLYSNIIYIFF</sequence>
<feature type="signal peptide" evidence="1">
    <location>
        <begin position="1"/>
        <end position="19"/>
    </location>
</feature>
<dbReference type="AlphaFoldDB" id="A0A1I7WLM1"/>
<reference evidence="3" key="1">
    <citation type="submission" date="2016-11" db="UniProtKB">
        <authorList>
            <consortium name="WormBaseParasite"/>
        </authorList>
    </citation>
    <scope>IDENTIFICATION</scope>
</reference>
<dbReference type="Proteomes" id="UP000095283">
    <property type="component" value="Unplaced"/>
</dbReference>
<protein>
    <submittedName>
        <fullName evidence="3">Galectin</fullName>
    </submittedName>
</protein>
<keyword evidence="1" id="KW-0732">Signal</keyword>
<proteinExistence type="predicted"/>
<evidence type="ECO:0000256" key="1">
    <source>
        <dbReference type="SAM" id="SignalP"/>
    </source>
</evidence>
<name>A0A1I7WLM1_HETBA</name>
<evidence type="ECO:0000313" key="3">
    <source>
        <dbReference type="WBParaSite" id="Hba_06039"/>
    </source>
</evidence>
<feature type="chain" id="PRO_5009310726" evidence="1">
    <location>
        <begin position="20"/>
        <end position="207"/>
    </location>
</feature>
<dbReference type="WBParaSite" id="Hba_06039">
    <property type="protein sequence ID" value="Hba_06039"/>
    <property type="gene ID" value="Hba_06039"/>
</dbReference>
<keyword evidence="2" id="KW-1185">Reference proteome</keyword>